<keyword evidence="3" id="KW-1185">Reference proteome</keyword>
<feature type="transmembrane region" description="Helical" evidence="1">
    <location>
        <begin position="24"/>
        <end position="45"/>
    </location>
</feature>
<organism evidence="2 3">
    <name type="scientific">Noviherbaspirillum album</name>
    <dbReference type="NCBI Taxonomy" id="3080276"/>
    <lineage>
        <taxon>Bacteria</taxon>
        <taxon>Pseudomonadati</taxon>
        <taxon>Pseudomonadota</taxon>
        <taxon>Betaproteobacteria</taxon>
        <taxon>Burkholderiales</taxon>
        <taxon>Oxalobacteraceae</taxon>
        <taxon>Noviherbaspirillum</taxon>
    </lineage>
</organism>
<keyword evidence="1" id="KW-1133">Transmembrane helix</keyword>
<proteinExistence type="predicted"/>
<dbReference type="Proteomes" id="UP001352263">
    <property type="component" value="Unassembled WGS sequence"/>
</dbReference>
<evidence type="ECO:0000313" key="2">
    <source>
        <dbReference type="EMBL" id="MEC4722040.1"/>
    </source>
</evidence>
<comment type="caution">
    <text evidence="2">The sequence shown here is derived from an EMBL/GenBank/DDBJ whole genome shotgun (WGS) entry which is preliminary data.</text>
</comment>
<keyword evidence="1" id="KW-0812">Transmembrane</keyword>
<protein>
    <submittedName>
        <fullName evidence="2">Uncharacterized protein</fullName>
    </submittedName>
</protein>
<name>A0ABU6JES6_9BURK</name>
<reference evidence="2 3" key="1">
    <citation type="submission" date="2023-10" db="EMBL/GenBank/DDBJ databases">
        <title>Noviherbaspirillum sp. CPCC 100848 genome assembly.</title>
        <authorList>
            <person name="Li X.Y."/>
            <person name="Fang X.M."/>
        </authorList>
    </citation>
    <scope>NUCLEOTIDE SEQUENCE [LARGE SCALE GENOMIC DNA]</scope>
    <source>
        <strain evidence="2 3">CPCC 100848</strain>
    </source>
</reference>
<gene>
    <name evidence="2" type="ORF">RY831_23000</name>
</gene>
<dbReference type="EMBL" id="JAWIIV010000025">
    <property type="protein sequence ID" value="MEC4722040.1"/>
    <property type="molecule type" value="Genomic_DNA"/>
</dbReference>
<evidence type="ECO:0000313" key="3">
    <source>
        <dbReference type="Proteomes" id="UP001352263"/>
    </source>
</evidence>
<evidence type="ECO:0000256" key="1">
    <source>
        <dbReference type="SAM" id="Phobius"/>
    </source>
</evidence>
<keyword evidence="1" id="KW-0472">Membrane</keyword>
<sequence>MNTTICDIDFHDEAPASLTLHEKLSVAAAIVVSLAFSGGLAWLSVQALSQLQP</sequence>
<dbReference type="RefSeq" id="WP_326508721.1">
    <property type="nucleotide sequence ID" value="NZ_JAWIIV010000025.1"/>
</dbReference>
<accession>A0ABU6JES6</accession>